<evidence type="ECO:0000256" key="1">
    <source>
        <dbReference type="ARBA" id="ARBA00000085"/>
    </source>
</evidence>
<dbReference type="InterPro" id="IPR000014">
    <property type="entry name" value="PAS"/>
</dbReference>
<dbReference type="SUPFAM" id="SSF55785">
    <property type="entry name" value="PYP-like sensor domain (PAS domain)"/>
    <property type="match status" value="1"/>
</dbReference>
<evidence type="ECO:0000313" key="7">
    <source>
        <dbReference type="Proteomes" id="UP001597135"/>
    </source>
</evidence>
<dbReference type="PANTHER" id="PTHR43065">
    <property type="entry name" value="SENSOR HISTIDINE KINASE"/>
    <property type="match status" value="1"/>
</dbReference>
<accession>A0ABW3ZM42</accession>
<dbReference type="Pfam" id="PF08448">
    <property type="entry name" value="PAS_4"/>
    <property type="match status" value="1"/>
</dbReference>
<evidence type="ECO:0000259" key="4">
    <source>
        <dbReference type="PROSITE" id="PS50109"/>
    </source>
</evidence>
<dbReference type="CDD" id="cd00082">
    <property type="entry name" value="HisKA"/>
    <property type="match status" value="1"/>
</dbReference>
<evidence type="ECO:0000256" key="3">
    <source>
        <dbReference type="ARBA" id="ARBA00022553"/>
    </source>
</evidence>
<dbReference type="InterPro" id="IPR003661">
    <property type="entry name" value="HisK_dim/P_dom"/>
</dbReference>
<dbReference type="SMART" id="SM00388">
    <property type="entry name" value="HisKA"/>
    <property type="match status" value="1"/>
</dbReference>
<dbReference type="SUPFAM" id="SSF55874">
    <property type="entry name" value="ATPase domain of HSP90 chaperone/DNA topoisomerase II/histidine kinase"/>
    <property type="match status" value="1"/>
</dbReference>
<dbReference type="PANTHER" id="PTHR43065:SF42">
    <property type="entry name" value="TWO-COMPONENT SENSOR PPRA"/>
    <property type="match status" value="1"/>
</dbReference>
<evidence type="ECO:0000259" key="5">
    <source>
        <dbReference type="PROSITE" id="PS50112"/>
    </source>
</evidence>
<dbReference type="EC" id="2.7.13.3" evidence="2"/>
<sequence length="444" mass="48040">MDFQSTPPAGGDPVHALSEDTWRDVIAAMDRTYSELVDYQNLLERQNQELDEIRGFMASVLASVSDLLIVVDTARLIERTGGAIATILGTTSDPAPGSKLADLLEPHARDMLFAVLDQVIRDRQPRMVEVEFATADGPTPLEVSVSPRLDTRGRSRGVVLVGRPVGELRSAYRELEASHMALQQAQARLVQQEKMASLGHLVAGVAHELNNPISFVYANTHALEKYTARFETYFDAVQAGTSRPELVALREELRLDRTVSNLREAIRGAKEGAERVRDIVEDLRRLSAGGGGEPVPFDLVTTARTAADWVRRGTKTPVEIVFDSDPVVQAYGTPGPVQQIVMNLVQNAIDALADAKDARIVLTVEKSEGQAVLRVADNGPGIDADKAISIFDPFFTTKPVGKGTGLGLSISHRTAEENNGSLTLLRTGAEGSTFELTLPLSEGA</sequence>
<dbReference type="Gene3D" id="1.10.287.130">
    <property type="match status" value="1"/>
</dbReference>
<dbReference type="GO" id="GO:0016301">
    <property type="term" value="F:kinase activity"/>
    <property type="evidence" value="ECO:0007669"/>
    <property type="project" value="UniProtKB-KW"/>
</dbReference>
<dbReference type="InterPro" id="IPR005467">
    <property type="entry name" value="His_kinase_dom"/>
</dbReference>
<keyword evidence="6" id="KW-0808">Transferase</keyword>
<dbReference type="InterPro" id="IPR035965">
    <property type="entry name" value="PAS-like_dom_sf"/>
</dbReference>
<dbReference type="InterPro" id="IPR036890">
    <property type="entry name" value="HATPase_C_sf"/>
</dbReference>
<dbReference type="Pfam" id="PF02518">
    <property type="entry name" value="HATPase_c"/>
    <property type="match status" value="1"/>
</dbReference>
<comment type="catalytic activity">
    <reaction evidence="1">
        <text>ATP + protein L-histidine = ADP + protein N-phospho-L-histidine.</text>
        <dbReference type="EC" id="2.7.13.3"/>
    </reaction>
</comment>
<organism evidence="6 7">
    <name type="scientific">Litorisediminicola beolgyonensis</name>
    <dbReference type="NCBI Taxonomy" id="1173614"/>
    <lineage>
        <taxon>Bacteria</taxon>
        <taxon>Pseudomonadati</taxon>
        <taxon>Pseudomonadota</taxon>
        <taxon>Alphaproteobacteria</taxon>
        <taxon>Rhodobacterales</taxon>
        <taxon>Paracoccaceae</taxon>
        <taxon>Litorisediminicola</taxon>
    </lineage>
</organism>
<proteinExistence type="predicted"/>
<dbReference type="CDD" id="cd00130">
    <property type="entry name" value="PAS"/>
    <property type="match status" value="1"/>
</dbReference>
<keyword evidence="3" id="KW-0597">Phosphoprotein</keyword>
<dbReference type="SMART" id="SM00387">
    <property type="entry name" value="HATPase_c"/>
    <property type="match status" value="1"/>
</dbReference>
<evidence type="ECO:0000256" key="2">
    <source>
        <dbReference type="ARBA" id="ARBA00012438"/>
    </source>
</evidence>
<name>A0ABW3ZM42_9RHOB</name>
<dbReference type="Gene3D" id="3.30.565.10">
    <property type="entry name" value="Histidine kinase-like ATPase, C-terminal domain"/>
    <property type="match status" value="1"/>
</dbReference>
<reference evidence="7" key="1">
    <citation type="journal article" date="2019" name="Int. J. Syst. Evol. Microbiol.">
        <title>The Global Catalogue of Microorganisms (GCM) 10K type strain sequencing project: providing services to taxonomists for standard genome sequencing and annotation.</title>
        <authorList>
            <consortium name="The Broad Institute Genomics Platform"/>
            <consortium name="The Broad Institute Genome Sequencing Center for Infectious Disease"/>
            <person name="Wu L."/>
            <person name="Ma J."/>
        </authorList>
    </citation>
    <scope>NUCLEOTIDE SEQUENCE [LARGE SCALE GENOMIC DNA]</scope>
    <source>
        <strain evidence="7">CCUG 62953</strain>
    </source>
</reference>
<protein>
    <recommendedName>
        <fullName evidence="2">histidine kinase</fullName>
        <ecNumber evidence="2">2.7.13.3</ecNumber>
    </recommendedName>
</protein>
<dbReference type="Proteomes" id="UP001597135">
    <property type="component" value="Unassembled WGS sequence"/>
</dbReference>
<dbReference type="PROSITE" id="PS50109">
    <property type="entry name" value="HIS_KIN"/>
    <property type="match status" value="1"/>
</dbReference>
<feature type="domain" description="PAS" evidence="5">
    <location>
        <begin position="53"/>
        <end position="123"/>
    </location>
</feature>
<dbReference type="InterPro" id="IPR036097">
    <property type="entry name" value="HisK_dim/P_sf"/>
</dbReference>
<dbReference type="InterPro" id="IPR004358">
    <property type="entry name" value="Sig_transdc_His_kin-like_C"/>
</dbReference>
<dbReference type="SUPFAM" id="SSF47384">
    <property type="entry name" value="Homodimeric domain of signal transducing histidine kinase"/>
    <property type="match status" value="1"/>
</dbReference>
<dbReference type="PRINTS" id="PR00344">
    <property type="entry name" value="BCTRLSENSOR"/>
</dbReference>
<feature type="domain" description="Histidine kinase" evidence="4">
    <location>
        <begin position="204"/>
        <end position="442"/>
    </location>
</feature>
<dbReference type="InterPro" id="IPR013656">
    <property type="entry name" value="PAS_4"/>
</dbReference>
<comment type="caution">
    <text evidence="6">The sequence shown here is derived from an EMBL/GenBank/DDBJ whole genome shotgun (WGS) entry which is preliminary data.</text>
</comment>
<keyword evidence="6" id="KW-0418">Kinase</keyword>
<gene>
    <name evidence="6" type="ORF">ACFQ4E_15575</name>
</gene>
<keyword evidence="7" id="KW-1185">Reference proteome</keyword>
<dbReference type="InterPro" id="IPR003594">
    <property type="entry name" value="HATPase_dom"/>
</dbReference>
<evidence type="ECO:0000313" key="6">
    <source>
        <dbReference type="EMBL" id="MFD1343847.1"/>
    </source>
</evidence>
<dbReference type="NCBIfam" id="TIGR00229">
    <property type="entry name" value="sensory_box"/>
    <property type="match status" value="1"/>
</dbReference>
<dbReference type="EMBL" id="JBHTMU010000032">
    <property type="protein sequence ID" value="MFD1343847.1"/>
    <property type="molecule type" value="Genomic_DNA"/>
</dbReference>
<dbReference type="Gene3D" id="3.30.450.20">
    <property type="entry name" value="PAS domain"/>
    <property type="match status" value="1"/>
</dbReference>
<dbReference type="PROSITE" id="PS50112">
    <property type="entry name" value="PAS"/>
    <property type="match status" value="1"/>
</dbReference>